<feature type="compositionally biased region" description="Basic residues" evidence="1">
    <location>
        <begin position="7"/>
        <end position="24"/>
    </location>
</feature>
<dbReference type="EMBL" id="ML119718">
    <property type="protein sequence ID" value="RPA77928.1"/>
    <property type="molecule type" value="Genomic_DNA"/>
</dbReference>
<evidence type="ECO:0000313" key="3">
    <source>
        <dbReference type="Proteomes" id="UP000275078"/>
    </source>
</evidence>
<dbReference type="AlphaFoldDB" id="A0A3N4HZM7"/>
<name>A0A3N4HZM7_ASCIM</name>
<organism evidence="2 3">
    <name type="scientific">Ascobolus immersus RN42</name>
    <dbReference type="NCBI Taxonomy" id="1160509"/>
    <lineage>
        <taxon>Eukaryota</taxon>
        <taxon>Fungi</taxon>
        <taxon>Dikarya</taxon>
        <taxon>Ascomycota</taxon>
        <taxon>Pezizomycotina</taxon>
        <taxon>Pezizomycetes</taxon>
        <taxon>Pezizales</taxon>
        <taxon>Ascobolaceae</taxon>
        <taxon>Ascobolus</taxon>
    </lineage>
</organism>
<evidence type="ECO:0000256" key="1">
    <source>
        <dbReference type="SAM" id="MobiDB-lite"/>
    </source>
</evidence>
<reference evidence="2 3" key="1">
    <citation type="journal article" date="2018" name="Nat. Ecol. Evol.">
        <title>Pezizomycetes genomes reveal the molecular basis of ectomycorrhizal truffle lifestyle.</title>
        <authorList>
            <person name="Murat C."/>
            <person name="Payen T."/>
            <person name="Noel B."/>
            <person name="Kuo A."/>
            <person name="Morin E."/>
            <person name="Chen J."/>
            <person name="Kohler A."/>
            <person name="Krizsan K."/>
            <person name="Balestrini R."/>
            <person name="Da Silva C."/>
            <person name="Montanini B."/>
            <person name="Hainaut M."/>
            <person name="Levati E."/>
            <person name="Barry K.W."/>
            <person name="Belfiori B."/>
            <person name="Cichocki N."/>
            <person name="Clum A."/>
            <person name="Dockter R.B."/>
            <person name="Fauchery L."/>
            <person name="Guy J."/>
            <person name="Iotti M."/>
            <person name="Le Tacon F."/>
            <person name="Lindquist E.A."/>
            <person name="Lipzen A."/>
            <person name="Malagnac F."/>
            <person name="Mello A."/>
            <person name="Molinier V."/>
            <person name="Miyauchi S."/>
            <person name="Poulain J."/>
            <person name="Riccioni C."/>
            <person name="Rubini A."/>
            <person name="Sitrit Y."/>
            <person name="Splivallo R."/>
            <person name="Traeger S."/>
            <person name="Wang M."/>
            <person name="Zifcakova L."/>
            <person name="Wipf D."/>
            <person name="Zambonelli A."/>
            <person name="Paolocci F."/>
            <person name="Nowrousian M."/>
            <person name="Ottonello S."/>
            <person name="Baldrian P."/>
            <person name="Spatafora J.W."/>
            <person name="Henrissat B."/>
            <person name="Nagy L.G."/>
            <person name="Aury J.M."/>
            <person name="Wincker P."/>
            <person name="Grigoriev I.V."/>
            <person name="Bonfante P."/>
            <person name="Martin F.M."/>
        </authorList>
    </citation>
    <scope>NUCLEOTIDE SEQUENCE [LARGE SCALE GENOMIC DNA]</scope>
    <source>
        <strain evidence="2 3">RN42</strain>
    </source>
</reference>
<dbReference type="InterPro" id="IPR052980">
    <property type="entry name" value="Crinkler_effector"/>
</dbReference>
<dbReference type="Proteomes" id="UP000275078">
    <property type="component" value="Unassembled WGS sequence"/>
</dbReference>
<dbReference type="PANTHER" id="PTHR33129">
    <property type="entry name" value="PROTEIN KINASE DOMAIN-CONTAINING PROTEIN-RELATED"/>
    <property type="match status" value="1"/>
</dbReference>
<sequence length="519" mass="58815">MSQSKDGRKKVKPAASKKRARKAPRNISPKIDSDSHLDESDGSENPRPSKKGKAIDVDSSLATSDSADDLQYLHYPAFGRRAMMLRETLWDKGEAERSRLEAVFPTTKVPYGLPHSDCDDEKDLRFDFIETEIDSKMLDLTKALDWTMASLKYGAPGRSILPSFDKNQILVIADYEAIYKDFVESGVEADLIAMNSAAKKKEHALILGNSGIGKSVLLNYMLVRRLLEGKPTLFRTASESFLYTQLGVIWDDADIAKEFEKLDAAGVEVWVLCDRMAPLAKDQDMVNARLIEATSLEVAAYGSWEKALAPKMYFMDLWSWEEIYLLKEFYEFPLRTPRGMLTENDFIKRLWMAYFKHGGEPRLFMVTLRVFSTGDEFHQLWAYHQQRVKRACIDGAHRDFQRTGLFGFHEHKDSHLMIASRPPLRRLNGKVVASTKDKRPACSGLEPDNDARTAWVAGIFAKELVRVNRSVAMDMVDSMIHFSDGKTLAGHIKEQVDHELFEKAPMKKLVGSSCETDHG</sequence>
<keyword evidence="3" id="KW-1185">Reference proteome</keyword>
<evidence type="ECO:0000313" key="2">
    <source>
        <dbReference type="EMBL" id="RPA77928.1"/>
    </source>
</evidence>
<dbReference type="OrthoDB" id="5365583at2759"/>
<feature type="region of interest" description="Disordered" evidence="1">
    <location>
        <begin position="1"/>
        <end position="60"/>
    </location>
</feature>
<proteinExistence type="predicted"/>
<gene>
    <name evidence="2" type="ORF">BJ508DRAFT_329697</name>
</gene>
<accession>A0A3N4HZM7</accession>
<protein>
    <submittedName>
        <fullName evidence="2">Uncharacterized protein</fullName>
    </submittedName>
</protein>